<dbReference type="Pfam" id="PF01040">
    <property type="entry name" value="UbiA"/>
    <property type="match status" value="1"/>
</dbReference>
<dbReference type="GO" id="GO:0016765">
    <property type="term" value="F:transferase activity, transferring alkyl or aryl (other than methyl) groups"/>
    <property type="evidence" value="ECO:0007669"/>
    <property type="project" value="InterPro"/>
</dbReference>
<feature type="transmembrane region" description="Helical" evidence="6">
    <location>
        <begin position="29"/>
        <end position="48"/>
    </location>
</feature>
<comment type="subcellular location">
    <subcellularLocation>
        <location evidence="1">Membrane</location>
        <topology evidence="1">Multi-pass membrane protein</topology>
    </subcellularLocation>
</comment>
<accession>A0A6J4UJM9</accession>
<feature type="transmembrane region" description="Helical" evidence="6">
    <location>
        <begin position="224"/>
        <end position="241"/>
    </location>
</feature>
<evidence type="ECO:0000256" key="1">
    <source>
        <dbReference type="ARBA" id="ARBA00004141"/>
    </source>
</evidence>
<dbReference type="PANTHER" id="PTHR42723:SF1">
    <property type="entry name" value="CHLOROPHYLL SYNTHASE, CHLOROPLASTIC"/>
    <property type="match status" value="1"/>
</dbReference>
<dbReference type="GO" id="GO:0016020">
    <property type="term" value="C:membrane"/>
    <property type="evidence" value="ECO:0007669"/>
    <property type="project" value="UniProtKB-SubCell"/>
</dbReference>
<evidence type="ECO:0000256" key="6">
    <source>
        <dbReference type="SAM" id="Phobius"/>
    </source>
</evidence>
<gene>
    <name evidence="7" type="ORF">AVDCRST_MAG73-2887</name>
</gene>
<protein>
    <submittedName>
        <fullName evidence="7">Conserved membrane protein, possible 4-hydroxybenzoate octaprenyltranferase</fullName>
    </submittedName>
</protein>
<sequence>MRPLQWTKNGIVFAALVFDQQLFRVEPTLRSLLAAAVFCAVSSAVYLVNDLRDIEGDRIHPKKRHRPIAAGLVTPAQAGTTAFVLFALALLGAGIVSPGFLAVIVGYVALMVAYSYGLKRLVILDVFAIAAGFVLRAAGGAVAIDVPVSPWLYVCTMLLALFLGFGKRRHELTSLEAAAGRHRANLDAYSVPFLDQLIGIVSSATVMAYAFYTFDAPNVPTNHAMMLTVPFVVYAIFRYLFLIHRRDLGGSPEVLLFADRPLLGAIVAWGLTSIGILYLSGT</sequence>
<dbReference type="AlphaFoldDB" id="A0A6J4UJM9"/>
<dbReference type="InterPro" id="IPR000537">
    <property type="entry name" value="UbiA_prenyltransferase"/>
</dbReference>
<keyword evidence="3 6" id="KW-0812">Transmembrane</keyword>
<dbReference type="EMBL" id="CADCWE010000192">
    <property type="protein sequence ID" value="CAA9550724.1"/>
    <property type="molecule type" value="Genomic_DNA"/>
</dbReference>
<feature type="transmembrane region" description="Helical" evidence="6">
    <location>
        <begin position="68"/>
        <end position="89"/>
    </location>
</feature>
<name>A0A6J4UJM9_9BACT</name>
<evidence type="ECO:0000313" key="7">
    <source>
        <dbReference type="EMBL" id="CAA9550724.1"/>
    </source>
</evidence>
<keyword evidence="4 6" id="KW-1133">Transmembrane helix</keyword>
<dbReference type="InterPro" id="IPR044878">
    <property type="entry name" value="UbiA_sf"/>
</dbReference>
<evidence type="ECO:0000256" key="4">
    <source>
        <dbReference type="ARBA" id="ARBA00022989"/>
    </source>
</evidence>
<evidence type="ECO:0000256" key="5">
    <source>
        <dbReference type="ARBA" id="ARBA00023136"/>
    </source>
</evidence>
<dbReference type="InterPro" id="IPR050475">
    <property type="entry name" value="Prenyltransferase_related"/>
</dbReference>
<dbReference type="CDD" id="cd13963">
    <property type="entry name" value="PT_UbiA_2"/>
    <property type="match status" value="1"/>
</dbReference>
<feature type="transmembrane region" description="Helical" evidence="6">
    <location>
        <begin position="150"/>
        <end position="167"/>
    </location>
</feature>
<keyword evidence="2" id="KW-1003">Cell membrane</keyword>
<evidence type="ECO:0000256" key="2">
    <source>
        <dbReference type="ARBA" id="ARBA00022475"/>
    </source>
</evidence>
<feature type="transmembrane region" description="Helical" evidence="6">
    <location>
        <begin position="188"/>
        <end position="212"/>
    </location>
</feature>
<organism evidence="7">
    <name type="scientific">uncultured Thermomicrobiales bacterium</name>
    <dbReference type="NCBI Taxonomy" id="1645740"/>
    <lineage>
        <taxon>Bacteria</taxon>
        <taxon>Pseudomonadati</taxon>
        <taxon>Thermomicrobiota</taxon>
        <taxon>Thermomicrobia</taxon>
        <taxon>Thermomicrobiales</taxon>
        <taxon>environmental samples</taxon>
    </lineage>
</organism>
<feature type="transmembrane region" description="Helical" evidence="6">
    <location>
        <begin position="95"/>
        <end position="114"/>
    </location>
</feature>
<dbReference type="Gene3D" id="1.10.357.140">
    <property type="entry name" value="UbiA prenyltransferase"/>
    <property type="match status" value="1"/>
</dbReference>
<keyword evidence="5 6" id="KW-0472">Membrane</keyword>
<dbReference type="NCBIfam" id="NF008977">
    <property type="entry name" value="PRK12324.1-2"/>
    <property type="match status" value="1"/>
</dbReference>
<feature type="transmembrane region" description="Helical" evidence="6">
    <location>
        <begin position="121"/>
        <end position="144"/>
    </location>
</feature>
<reference evidence="7" key="1">
    <citation type="submission" date="2020-02" db="EMBL/GenBank/DDBJ databases">
        <authorList>
            <person name="Meier V. D."/>
        </authorList>
    </citation>
    <scope>NUCLEOTIDE SEQUENCE</scope>
    <source>
        <strain evidence="7">AVDCRST_MAG73</strain>
    </source>
</reference>
<feature type="transmembrane region" description="Helical" evidence="6">
    <location>
        <begin position="262"/>
        <end position="281"/>
    </location>
</feature>
<evidence type="ECO:0000256" key="3">
    <source>
        <dbReference type="ARBA" id="ARBA00022692"/>
    </source>
</evidence>
<dbReference type="PANTHER" id="PTHR42723">
    <property type="entry name" value="CHLOROPHYLL SYNTHASE"/>
    <property type="match status" value="1"/>
</dbReference>
<dbReference type="NCBIfam" id="NF008978">
    <property type="entry name" value="PRK12324.1-4"/>
    <property type="match status" value="1"/>
</dbReference>
<proteinExistence type="predicted"/>